<dbReference type="SUPFAM" id="SSF53474">
    <property type="entry name" value="alpha/beta-Hydrolases"/>
    <property type="match status" value="1"/>
</dbReference>
<dbReference type="AlphaFoldDB" id="A0A2R5HKK2"/>
<evidence type="ECO:0000313" key="2">
    <source>
        <dbReference type="EMBL" id="GBG97388.1"/>
    </source>
</evidence>
<reference evidence="2 3" key="1">
    <citation type="journal article" date="2018" name="Genome Announc.">
        <title>Draft Genome Sequence of Lactococcus sp. Strain NtB2 (JCM 32569), Isolated from the Gut of the Higher Termite Nasutitermes takasagoensis.</title>
        <authorList>
            <person name="Noda S."/>
            <person name="Aihara C."/>
            <person name="Yuki M."/>
            <person name="Ohkuma M."/>
        </authorList>
    </citation>
    <scope>NUCLEOTIDE SEQUENCE [LARGE SCALE GENOMIC DNA]</scope>
    <source>
        <strain evidence="2 3">NtB2</strain>
    </source>
</reference>
<dbReference type="Proteomes" id="UP000245021">
    <property type="component" value="Unassembled WGS sequence"/>
</dbReference>
<organism evidence="2 3">
    <name type="scientific">Lactococcus termiticola</name>
    <dbReference type="NCBI Taxonomy" id="2169526"/>
    <lineage>
        <taxon>Bacteria</taxon>
        <taxon>Bacillati</taxon>
        <taxon>Bacillota</taxon>
        <taxon>Bacilli</taxon>
        <taxon>Lactobacillales</taxon>
        <taxon>Streptococcaceae</taxon>
        <taxon>Lactococcus</taxon>
    </lineage>
</organism>
<dbReference type="Gene3D" id="3.40.50.1820">
    <property type="entry name" value="alpha/beta hydrolase"/>
    <property type="match status" value="1"/>
</dbReference>
<dbReference type="InterPro" id="IPR029058">
    <property type="entry name" value="AB_hydrolase_fold"/>
</dbReference>
<dbReference type="OrthoDB" id="9805423at2"/>
<dbReference type="Pfam" id="PF12697">
    <property type="entry name" value="Abhydrolase_6"/>
    <property type="match status" value="1"/>
</dbReference>
<feature type="domain" description="AB hydrolase-1" evidence="1">
    <location>
        <begin position="26"/>
        <end position="253"/>
    </location>
</feature>
<dbReference type="PRINTS" id="PR00111">
    <property type="entry name" value="ABHYDROLASE"/>
</dbReference>
<comment type="caution">
    <text evidence="2">The sequence shown here is derived from an EMBL/GenBank/DDBJ whole genome shotgun (WGS) entry which is preliminary data.</text>
</comment>
<dbReference type="PANTHER" id="PTHR43194:SF2">
    <property type="entry name" value="PEROXISOMAL MEMBRANE PROTEIN LPX1"/>
    <property type="match status" value="1"/>
</dbReference>
<dbReference type="InterPro" id="IPR050228">
    <property type="entry name" value="Carboxylesterase_BioH"/>
</dbReference>
<evidence type="ECO:0000259" key="1">
    <source>
        <dbReference type="Pfam" id="PF12697"/>
    </source>
</evidence>
<gene>
    <name evidence="2" type="ORF">NtB2_01528</name>
</gene>
<accession>A0A2R5HKK2</accession>
<dbReference type="RefSeq" id="WP_109246345.1">
    <property type="nucleotide sequence ID" value="NZ_BFFO01000011.1"/>
</dbReference>
<keyword evidence="3" id="KW-1185">Reference proteome</keyword>
<proteinExistence type="predicted"/>
<dbReference type="EMBL" id="BFFO01000011">
    <property type="protein sequence ID" value="GBG97388.1"/>
    <property type="molecule type" value="Genomic_DNA"/>
</dbReference>
<sequence length="263" mass="29752">MTVFTTNDGIKLNYHLYGEATKGTMVLIGGYSSSEVTWHFQLEDFVEAGYQVLTYDHRSHGASDRVDYGLTIHRLAQDLKELLDGLEIRQPILVGHSMGAATIMAFEELYTDGGILAVVTEDQGPCFLKADSWLDGWGYELAALTDFMRDFPRTKLTQKQLSDETKRILGKGMYPFDFRRFQPLLQNVILQDWRENLKRETTPHLFLAGGESPIFPPEHAVASLDLQGHPKSEALIFEGCGHILHIEDAKKFNQKVLDFLDSL</sequence>
<dbReference type="PANTHER" id="PTHR43194">
    <property type="entry name" value="HYDROLASE ALPHA/BETA FOLD FAMILY"/>
    <property type="match status" value="1"/>
</dbReference>
<protein>
    <recommendedName>
        <fullName evidence="1">AB hydrolase-1 domain-containing protein</fullName>
    </recommendedName>
</protein>
<dbReference type="InterPro" id="IPR000073">
    <property type="entry name" value="AB_hydrolase_1"/>
</dbReference>
<evidence type="ECO:0000313" key="3">
    <source>
        <dbReference type="Proteomes" id="UP000245021"/>
    </source>
</evidence>
<name>A0A2R5HKK2_9LACT</name>